<dbReference type="PROSITE" id="PS50222">
    <property type="entry name" value="EF_HAND_2"/>
    <property type="match status" value="2"/>
</dbReference>
<dbReference type="OrthoDB" id="256429at2759"/>
<name>A0A7R8WJW7_9CRUS</name>
<dbReference type="InterPro" id="IPR002048">
    <property type="entry name" value="EF_hand_dom"/>
</dbReference>
<sequence length="709" mass="78384">MMFKMYGQAWNLPVCGVHEHSAAKSLKLSEEKDSQGITRELLRAAKINAEEQRQIYTQFITRSRPHVCFKKRQFGEFMTMLGWSVEHLQALFRSFDSQRHGCLSFKHFIMGLAAVEPTIEHGGTPAEIRCRYIFRYYDSNQDNKISFREFRSMVADIRRCKGQTLSLDELQREAEKSAMVFGSESRATLGLHEFLTAVGQLKFRGTSLLLRSPISILRYLAGVGLHEPVLANGPAGEGGGKSPRSISSDKSGPFSRSSGLSIAQLGPGGGGISPVSGNPAAVTESPFLPPRVPRLGESFELAAHSVKVKKTGMVVNVSTLWDFEGTEAINGTLNIQRDTSFNRLHSFECFSDSFLPNDILKALRYFERSIKGAGASACAPVPFSAATAPGSKASGSTKSPKDAFTWGREIQKTALAQSILQLCHQVEEIFAQEPRLITITSPVYVLGDLHGNYEDLMCFEKVLWRLGPLLTPASFLFLGDYVDRGAHGLEVVSYLFAQKMVAPHKFFLLRGNHELRVVQKTFTFYDECLNAFGDTLGKEVWEAVNKAFDNMPLAAVIDKKIFCVHGGIPPPYMGGGMVNAILDIPCPLKEPEKEAPLAWEIMWNDPVSLETIWPPEAANTIRQNQGFGPNTKRGTAHVFSEDALQDFLGRNSLSHVIRAHEVQQSGFQLQPCGRCLTVFSSSHYCGASNEAACILCENMKLRVIRLDTA</sequence>
<accession>A0A7R8WJW7</accession>
<dbReference type="GO" id="GO:0005634">
    <property type="term" value="C:nucleus"/>
    <property type="evidence" value="ECO:0007669"/>
    <property type="project" value="TreeGrafter"/>
</dbReference>
<evidence type="ECO:0000256" key="4">
    <source>
        <dbReference type="SAM" id="MobiDB-lite"/>
    </source>
</evidence>
<dbReference type="PANTHER" id="PTHR11668">
    <property type="entry name" value="SERINE/THREONINE PROTEIN PHOSPHATASE"/>
    <property type="match status" value="1"/>
</dbReference>
<gene>
    <name evidence="5" type="ORF">CTOB1V02_LOCUS8321</name>
</gene>
<evidence type="ECO:0000256" key="1">
    <source>
        <dbReference type="ARBA" id="ARBA00008294"/>
    </source>
</evidence>
<evidence type="ECO:0000313" key="5">
    <source>
        <dbReference type="EMBL" id="CAD7230463.1"/>
    </source>
</evidence>
<dbReference type="Pfam" id="PF13833">
    <property type="entry name" value="EF-hand_8"/>
    <property type="match status" value="1"/>
</dbReference>
<organism evidence="5">
    <name type="scientific">Cyprideis torosa</name>
    <dbReference type="NCBI Taxonomy" id="163714"/>
    <lineage>
        <taxon>Eukaryota</taxon>
        <taxon>Metazoa</taxon>
        <taxon>Ecdysozoa</taxon>
        <taxon>Arthropoda</taxon>
        <taxon>Crustacea</taxon>
        <taxon>Oligostraca</taxon>
        <taxon>Ostracoda</taxon>
        <taxon>Podocopa</taxon>
        <taxon>Podocopida</taxon>
        <taxon>Cytherocopina</taxon>
        <taxon>Cytheroidea</taxon>
        <taxon>Cytherideidae</taxon>
        <taxon>Cyprideis</taxon>
    </lineage>
</organism>
<comment type="similarity">
    <text evidence="1 3">Belongs to the PPP phosphatase family.</text>
</comment>
<dbReference type="AlphaFoldDB" id="A0A7R8WJW7"/>
<dbReference type="Gene3D" id="1.10.238.10">
    <property type="entry name" value="EF-hand"/>
    <property type="match status" value="1"/>
</dbReference>
<evidence type="ECO:0000256" key="2">
    <source>
        <dbReference type="ARBA" id="ARBA00022837"/>
    </source>
</evidence>
<reference evidence="5" key="1">
    <citation type="submission" date="2020-11" db="EMBL/GenBank/DDBJ databases">
        <authorList>
            <person name="Tran Van P."/>
        </authorList>
    </citation>
    <scope>NUCLEOTIDE SEQUENCE</scope>
</reference>
<dbReference type="CDD" id="cd00051">
    <property type="entry name" value="EFh"/>
    <property type="match status" value="1"/>
</dbReference>
<proteinExistence type="inferred from homology"/>
<keyword evidence="2" id="KW-0106">Calcium</keyword>
<dbReference type="PROSITE" id="PS00018">
    <property type="entry name" value="EF_HAND_1"/>
    <property type="match status" value="1"/>
</dbReference>
<keyword evidence="3" id="KW-0378">Hydrolase</keyword>
<dbReference type="InterPro" id="IPR004843">
    <property type="entry name" value="Calcineurin-like_PHP"/>
</dbReference>
<dbReference type="GO" id="GO:0005737">
    <property type="term" value="C:cytoplasm"/>
    <property type="evidence" value="ECO:0007669"/>
    <property type="project" value="TreeGrafter"/>
</dbReference>
<dbReference type="GO" id="GO:0005509">
    <property type="term" value="F:calcium ion binding"/>
    <property type="evidence" value="ECO:0007669"/>
    <property type="project" value="InterPro"/>
</dbReference>
<dbReference type="PANTHER" id="PTHR11668:SF496">
    <property type="entry name" value="SERINE_THREONINE-PROTEIN PHOSPHATASE"/>
    <property type="match status" value="1"/>
</dbReference>
<dbReference type="CDD" id="cd00144">
    <property type="entry name" value="MPP_PPP_family"/>
    <property type="match status" value="1"/>
</dbReference>
<dbReference type="SUPFAM" id="SSF56300">
    <property type="entry name" value="Metallo-dependent phosphatases"/>
    <property type="match status" value="1"/>
</dbReference>
<feature type="region of interest" description="Disordered" evidence="4">
    <location>
        <begin position="232"/>
        <end position="260"/>
    </location>
</feature>
<evidence type="ECO:0000256" key="3">
    <source>
        <dbReference type="RuleBase" id="RU004273"/>
    </source>
</evidence>
<dbReference type="InterPro" id="IPR050341">
    <property type="entry name" value="PP1_catalytic_subunit"/>
</dbReference>
<dbReference type="EC" id="3.1.3.16" evidence="3"/>
<comment type="catalytic activity">
    <reaction evidence="3">
        <text>O-phospho-L-threonyl-[protein] + H2O = L-threonyl-[protein] + phosphate</text>
        <dbReference type="Rhea" id="RHEA:47004"/>
        <dbReference type="Rhea" id="RHEA-COMP:11060"/>
        <dbReference type="Rhea" id="RHEA-COMP:11605"/>
        <dbReference type="ChEBI" id="CHEBI:15377"/>
        <dbReference type="ChEBI" id="CHEBI:30013"/>
        <dbReference type="ChEBI" id="CHEBI:43474"/>
        <dbReference type="ChEBI" id="CHEBI:61977"/>
        <dbReference type="EC" id="3.1.3.16"/>
    </reaction>
</comment>
<dbReference type="Gene3D" id="3.60.21.10">
    <property type="match status" value="1"/>
</dbReference>
<dbReference type="SMART" id="SM00156">
    <property type="entry name" value="PP2Ac"/>
    <property type="match status" value="1"/>
</dbReference>
<dbReference type="InterPro" id="IPR018247">
    <property type="entry name" value="EF_Hand_1_Ca_BS"/>
</dbReference>
<dbReference type="SUPFAM" id="SSF47473">
    <property type="entry name" value="EF-hand"/>
    <property type="match status" value="1"/>
</dbReference>
<feature type="compositionally biased region" description="Polar residues" evidence="4">
    <location>
        <begin position="244"/>
        <end position="258"/>
    </location>
</feature>
<dbReference type="PRINTS" id="PR00114">
    <property type="entry name" value="STPHPHTASE"/>
</dbReference>
<protein>
    <recommendedName>
        <fullName evidence="3">Serine/threonine-protein phosphatase</fullName>
        <ecNumber evidence="3">3.1.3.16</ecNumber>
    </recommendedName>
</protein>
<dbReference type="Pfam" id="PF00149">
    <property type="entry name" value="Metallophos"/>
    <property type="match status" value="1"/>
</dbReference>
<dbReference type="SMART" id="SM00054">
    <property type="entry name" value="EFh"/>
    <property type="match status" value="2"/>
</dbReference>
<dbReference type="InterPro" id="IPR029052">
    <property type="entry name" value="Metallo-depent_PP-like"/>
</dbReference>
<dbReference type="EMBL" id="OB662705">
    <property type="protein sequence ID" value="CAD7230463.1"/>
    <property type="molecule type" value="Genomic_DNA"/>
</dbReference>
<dbReference type="GO" id="GO:0004722">
    <property type="term" value="F:protein serine/threonine phosphatase activity"/>
    <property type="evidence" value="ECO:0007669"/>
    <property type="project" value="UniProtKB-EC"/>
</dbReference>
<dbReference type="InterPro" id="IPR006186">
    <property type="entry name" value="Ser/Thr-sp_prot-phosphatase"/>
</dbReference>
<dbReference type="InterPro" id="IPR011992">
    <property type="entry name" value="EF-hand-dom_pair"/>
</dbReference>
<dbReference type="PROSITE" id="PS00125">
    <property type="entry name" value="SER_THR_PHOSPHATASE"/>
    <property type="match status" value="1"/>
</dbReference>